<feature type="domain" description="Nucleotidyl transferase" evidence="1">
    <location>
        <begin position="6"/>
        <end position="266"/>
    </location>
</feature>
<organism evidence="2 3">
    <name type="scientific">Sediminispirochaeta smaragdinae (strain DSM 11293 / JCM 15392 / SEBR 4228)</name>
    <name type="common">Spirochaeta smaragdinae</name>
    <dbReference type="NCBI Taxonomy" id="573413"/>
    <lineage>
        <taxon>Bacteria</taxon>
        <taxon>Pseudomonadati</taxon>
        <taxon>Spirochaetota</taxon>
        <taxon>Spirochaetia</taxon>
        <taxon>Spirochaetales</taxon>
        <taxon>Spirochaetaceae</taxon>
        <taxon>Sediminispirochaeta</taxon>
    </lineage>
</organism>
<evidence type="ECO:0000259" key="1">
    <source>
        <dbReference type="Pfam" id="PF00483"/>
    </source>
</evidence>
<evidence type="ECO:0000313" key="3">
    <source>
        <dbReference type="Proteomes" id="UP000002318"/>
    </source>
</evidence>
<dbReference type="Proteomes" id="UP000002318">
    <property type="component" value="Chromosome"/>
</dbReference>
<dbReference type="AlphaFoldDB" id="E1R161"/>
<gene>
    <name evidence="2" type="ordered locus">Spirs_1755</name>
</gene>
<evidence type="ECO:0000313" key="2">
    <source>
        <dbReference type="EMBL" id="ADK80881.1"/>
    </source>
</evidence>
<reference evidence="2 3" key="1">
    <citation type="journal article" date="2010" name="Stand. Genomic Sci.">
        <title>Complete genome sequence of Spirochaeta smaragdinae type strain (SEBR 4228).</title>
        <authorList>
            <person name="Mavromatis K."/>
            <person name="Yasawong M."/>
            <person name="Chertkov O."/>
            <person name="Lapidus A."/>
            <person name="Lucas S."/>
            <person name="Nolan M."/>
            <person name="Del Rio T.G."/>
            <person name="Tice H."/>
            <person name="Cheng J.F."/>
            <person name="Pitluck S."/>
            <person name="Liolios K."/>
            <person name="Ivanova N."/>
            <person name="Tapia R."/>
            <person name="Han C."/>
            <person name="Bruce D."/>
            <person name="Goodwin L."/>
            <person name="Pati A."/>
            <person name="Chen A."/>
            <person name="Palaniappan K."/>
            <person name="Land M."/>
            <person name="Hauser L."/>
            <person name="Chang Y.J."/>
            <person name="Jeffries C.D."/>
            <person name="Detter J.C."/>
            <person name="Rohde M."/>
            <person name="Brambilla E."/>
            <person name="Spring S."/>
            <person name="Goker M."/>
            <person name="Sikorski J."/>
            <person name="Woyke T."/>
            <person name="Bristow J."/>
            <person name="Eisen J.A."/>
            <person name="Markowitz V."/>
            <person name="Hugenholtz P."/>
            <person name="Klenk H.P."/>
            <person name="Kyrpides N.C."/>
        </authorList>
    </citation>
    <scope>NUCLEOTIDE SEQUENCE [LARGE SCALE GENOMIC DNA]</scope>
    <source>
        <strain evidence="3">DSM 11293 / JCM 15392 / SEBR 4228</strain>
    </source>
</reference>
<dbReference type="SUPFAM" id="SSF53448">
    <property type="entry name" value="Nucleotide-diphospho-sugar transferases"/>
    <property type="match status" value="1"/>
</dbReference>
<proteinExistence type="predicted"/>
<dbReference type="HOGENOM" id="CLU_077108_0_0_12"/>
<dbReference type="STRING" id="573413.Spirs_1755"/>
<accession>E1R161</accession>
<dbReference type="Pfam" id="PF00483">
    <property type="entry name" value="NTP_transferase"/>
    <property type="match status" value="1"/>
</dbReference>
<sequence>MKKTLVIMAAGMGSRYGGLKQLDGIGPNGETIMDYSLFDAVRAGFSKVVFIIRRDIAKAFEEQIIRKLEGTLEVAYVFQETDDIPEPYKGTVQRNKPWGTGHALISAAAEVTEPFLIINADDYYGPSAFASAARRLEGIDNQRLQAALIAYRLKHTLSANGTVARGICRSEGGYLTSITETLGLQRAASGIVVDGKGEEIPEETMVSMNMWLFSPPIFSFAKALFSQFLVQHRNEEKAEFFIPDIVEALIAKQGAKIPLVETEERWYGVTYAEDKNAVMQAIAAAIRTGTYPETLWRQR</sequence>
<dbReference type="Gene3D" id="3.90.550.10">
    <property type="entry name" value="Spore Coat Polysaccharide Biosynthesis Protein SpsA, Chain A"/>
    <property type="match status" value="1"/>
</dbReference>
<dbReference type="InterPro" id="IPR005835">
    <property type="entry name" value="NTP_transferase_dom"/>
</dbReference>
<dbReference type="InterPro" id="IPR029044">
    <property type="entry name" value="Nucleotide-diphossugar_trans"/>
</dbReference>
<dbReference type="OrthoDB" id="9779926at2"/>
<keyword evidence="3" id="KW-1185">Reference proteome</keyword>
<dbReference type="RefSeq" id="WP_013254345.1">
    <property type="nucleotide sequence ID" value="NC_014364.1"/>
</dbReference>
<dbReference type="eggNOG" id="COG1208">
    <property type="taxonomic scope" value="Bacteria"/>
</dbReference>
<dbReference type="EMBL" id="CP002116">
    <property type="protein sequence ID" value="ADK80881.1"/>
    <property type="molecule type" value="Genomic_DNA"/>
</dbReference>
<name>E1R161_SEDSS</name>
<dbReference type="KEGG" id="ssm:Spirs_1755"/>
<protein>
    <recommendedName>
        <fullName evidence="1">Nucleotidyl transferase domain-containing protein</fullName>
    </recommendedName>
</protein>